<reference evidence="4 5" key="1">
    <citation type="submission" date="2016-07" db="EMBL/GenBank/DDBJ databases">
        <title>Draft genome sequence of Prauserella muralis DSM 45305, isolated from a mould-covered wall in an indoor environment.</title>
        <authorList>
            <person name="Ruckert C."/>
            <person name="Albersmeier A."/>
            <person name="Jiang C.-L."/>
            <person name="Jiang Y."/>
            <person name="Kalinowski J."/>
            <person name="Schneider O."/>
            <person name="Winkler A."/>
            <person name="Zotchev S.B."/>
        </authorList>
    </citation>
    <scope>NUCLEOTIDE SEQUENCE [LARGE SCALE GENOMIC DNA]</scope>
    <source>
        <strain evidence="4 5">DSM 45305</strain>
    </source>
</reference>
<sequence length="455" mass="45313">MAEEAPISAGEIYAKIHGGPGEPGLSAAHEAARDLANELEDCAHQVFGLAQKIHEGWQGEAADGASNAAIPLAEASVTDAIYLATAGNAVTEQISAFGTVRNSVVPVADSLPEMEALDIVVPGRYESRLAEHEAQARANVQAFATYHQASTANAETVPASYYSLSDTGARIAVAESPAATPGRETVGGTAGTVAPAGSVRAPAPATHVPGSGTAASNTSVRPPGRRPDVPAASAPATETADTPGSPGARPPAGIPTQDGSRQPDDGTHAATYTPQPVNPPTPQPDSYQFGPTGKPINHLNTGTGPWAPPNPYTSTGTGTPGTGTGTGGPGTGARGGYGGTAWRGGTPGFGQAPGQTPGQTPPAPGRGTGAALPGEPVSRGGTAATTGAAGARGAAGMPLGAMGGGRGREEDKDRQPPPYLRNPDPDDTFAGPPQAAAPPVLGERRPGTDAERKER</sequence>
<organism evidence="4 5">
    <name type="scientific">Prauserella muralis</name>
    <dbReference type="NCBI Taxonomy" id="588067"/>
    <lineage>
        <taxon>Bacteria</taxon>
        <taxon>Bacillati</taxon>
        <taxon>Actinomycetota</taxon>
        <taxon>Actinomycetes</taxon>
        <taxon>Pseudonocardiales</taxon>
        <taxon>Pseudonocardiaceae</taxon>
        <taxon>Prauserella</taxon>
    </lineage>
</organism>
<feature type="compositionally biased region" description="Low complexity" evidence="2">
    <location>
        <begin position="369"/>
        <end position="400"/>
    </location>
</feature>
<feature type="region of interest" description="Disordered" evidence="2">
    <location>
        <begin position="176"/>
        <end position="455"/>
    </location>
</feature>
<dbReference type="EMBL" id="MASW01000001">
    <property type="protein sequence ID" value="PXY32062.1"/>
    <property type="molecule type" value="Genomic_DNA"/>
</dbReference>
<feature type="compositionally biased region" description="Basic and acidic residues" evidence="2">
    <location>
        <begin position="406"/>
        <end position="415"/>
    </location>
</feature>
<dbReference type="Gene3D" id="1.20.1260.20">
    <property type="entry name" value="PPE superfamily"/>
    <property type="match status" value="1"/>
</dbReference>
<protein>
    <recommendedName>
        <fullName evidence="3">PPE domain-containing protein</fullName>
    </recommendedName>
</protein>
<comment type="similarity">
    <text evidence="1">Belongs to the mycobacterial PPE family.</text>
</comment>
<gene>
    <name evidence="4" type="ORF">BAY60_07055</name>
</gene>
<dbReference type="AlphaFoldDB" id="A0A2V4BC21"/>
<dbReference type="RefSeq" id="WP_112280101.1">
    <property type="nucleotide sequence ID" value="NZ_MASW01000001.1"/>
</dbReference>
<dbReference type="InterPro" id="IPR000030">
    <property type="entry name" value="PPE_dom"/>
</dbReference>
<dbReference type="OrthoDB" id="3638297at2"/>
<dbReference type="Proteomes" id="UP000249915">
    <property type="component" value="Unassembled WGS sequence"/>
</dbReference>
<comment type="caution">
    <text evidence="4">The sequence shown here is derived from an EMBL/GenBank/DDBJ whole genome shotgun (WGS) entry which is preliminary data.</text>
</comment>
<proteinExistence type="inferred from homology"/>
<evidence type="ECO:0000313" key="4">
    <source>
        <dbReference type="EMBL" id="PXY32062.1"/>
    </source>
</evidence>
<dbReference type="InterPro" id="IPR038332">
    <property type="entry name" value="PPE_sf"/>
</dbReference>
<evidence type="ECO:0000256" key="1">
    <source>
        <dbReference type="ARBA" id="ARBA00010652"/>
    </source>
</evidence>
<evidence type="ECO:0000256" key="2">
    <source>
        <dbReference type="SAM" id="MobiDB-lite"/>
    </source>
</evidence>
<keyword evidence="5" id="KW-1185">Reference proteome</keyword>
<feature type="compositionally biased region" description="Low complexity" evidence="2">
    <location>
        <begin position="349"/>
        <end position="358"/>
    </location>
</feature>
<accession>A0A2V4BC21</accession>
<feature type="domain" description="PPE" evidence="3">
    <location>
        <begin position="14"/>
        <end position="156"/>
    </location>
</feature>
<dbReference type="Pfam" id="PF00823">
    <property type="entry name" value="PPE"/>
    <property type="match status" value="1"/>
</dbReference>
<evidence type="ECO:0000313" key="5">
    <source>
        <dbReference type="Proteomes" id="UP000249915"/>
    </source>
</evidence>
<evidence type="ECO:0000259" key="3">
    <source>
        <dbReference type="Pfam" id="PF00823"/>
    </source>
</evidence>
<name>A0A2V4BC21_9PSEU</name>
<feature type="compositionally biased region" description="Basic and acidic residues" evidence="2">
    <location>
        <begin position="442"/>
        <end position="455"/>
    </location>
</feature>
<feature type="compositionally biased region" description="Gly residues" evidence="2">
    <location>
        <begin position="318"/>
        <end position="348"/>
    </location>
</feature>
<dbReference type="SUPFAM" id="SSF140459">
    <property type="entry name" value="PE/PPE dimer-like"/>
    <property type="match status" value="1"/>
</dbReference>